<dbReference type="Proteomes" id="UP000664859">
    <property type="component" value="Unassembled WGS sequence"/>
</dbReference>
<evidence type="ECO:0000313" key="3">
    <source>
        <dbReference type="Proteomes" id="UP000664859"/>
    </source>
</evidence>
<reference evidence="2" key="1">
    <citation type="submission" date="2021-02" db="EMBL/GenBank/DDBJ databases">
        <title>First Annotated Genome of the Yellow-green Alga Tribonema minus.</title>
        <authorList>
            <person name="Mahan K.M."/>
        </authorList>
    </citation>
    <scope>NUCLEOTIDE SEQUENCE</scope>
    <source>
        <strain evidence="2">UTEX B ZZ1240</strain>
    </source>
</reference>
<keyword evidence="3" id="KW-1185">Reference proteome</keyword>
<gene>
    <name evidence="2" type="ORF">JKP88DRAFT_244613</name>
</gene>
<dbReference type="AlphaFoldDB" id="A0A836CI91"/>
<protein>
    <submittedName>
        <fullName evidence="2">Uncharacterized protein</fullName>
    </submittedName>
</protein>
<proteinExistence type="predicted"/>
<feature type="region of interest" description="Disordered" evidence="1">
    <location>
        <begin position="1"/>
        <end position="28"/>
    </location>
</feature>
<organism evidence="2 3">
    <name type="scientific">Tribonema minus</name>
    <dbReference type="NCBI Taxonomy" id="303371"/>
    <lineage>
        <taxon>Eukaryota</taxon>
        <taxon>Sar</taxon>
        <taxon>Stramenopiles</taxon>
        <taxon>Ochrophyta</taxon>
        <taxon>PX clade</taxon>
        <taxon>Xanthophyceae</taxon>
        <taxon>Tribonematales</taxon>
        <taxon>Tribonemataceae</taxon>
        <taxon>Tribonema</taxon>
    </lineage>
</organism>
<name>A0A836CI91_9STRA</name>
<evidence type="ECO:0000313" key="2">
    <source>
        <dbReference type="EMBL" id="KAG5184601.1"/>
    </source>
</evidence>
<evidence type="ECO:0000256" key="1">
    <source>
        <dbReference type="SAM" id="MobiDB-lite"/>
    </source>
</evidence>
<dbReference type="Gene3D" id="1.10.443.30">
    <property type="entry name" value="Telomere resolvase"/>
    <property type="match status" value="1"/>
</dbReference>
<dbReference type="InterPro" id="IPR038280">
    <property type="entry name" value="ResT/TelK_cat_sf"/>
</dbReference>
<sequence>MYIPSAPESLGPPPIREEASCGAAAAQNTETVNTSEPLAIAPQAMSKGKQVSAIKKPTITRKSRVIDATKSFTDDDVVKASKKILASPRPSSEYEVLCALSVVTGLGMLALMTGTFSAADESTLNYGRKVGREHDNETQNIKGLVASNVIVKCVGIVQKAKSVANMSNKEINNKYSNSANLWSKRLAGSAFKDLKQVYQRKTVGIATAHSMIVDDEDA</sequence>
<accession>A0A836CI91</accession>
<comment type="caution">
    <text evidence="2">The sequence shown here is derived from an EMBL/GenBank/DDBJ whole genome shotgun (WGS) entry which is preliminary data.</text>
</comment>
<dbReference type="EMBL" id="JAFCMP010000157">
    <property type="protein sequence ID" value="KAG5184601.1"/>
    <property type="molecule type" value="Genomic_DNA"/>
</dbReference>